<dbReference type="Proteomes" id="UP001059893">
    <property type="component" value="Unassembled WGS sequence"/>
</dbReference>
<proteinExistence type="predicted"/>
<reference evidence="1" key="1">
    <citation type="submission" date="2021-01" db="EMBL/GenBank/DDBJ databases">
        <title>Deciphering the adaptive evolutionary patterns associated with biogeogrpahic diversity in the finger millet blast pathogen Magnaporthe oryzae in Eastern Africa.</title>
        <authorList>
            <person name="Onyema G."/>
            <person name="Shittu T.A."/>
            <person name="Dodsworth S."/>
            <person name="Devilliers S."/>
            <person name="Muthumeenakshi S."/>
            <person name="Sreenivasaprasad S."/>
        </authorList>
    </citation>
    <scope>NUCLEOTIDE SEQUENCE</scope>
    <source>
        <strain evidence="1">D15/s37</strain>
    </source>
</reference>
<sequence>MMEKGNVFDNGFGLLVLSPLLPGRGSCDKDTSLVLYGMNLDVEVASAANGGCLDLQSEQSRLEKIDEEAVCGTPKRVKGLGFFQ</sequence>
<accession>A0ABQ8N914</accession>
<comment type="caution">
    <text evidence="1">The sequence shown here is derived from an EMBL/GenBank/DDBJ whole genome shotgun (WGS) entry which is preliminary data.</text>
</comment>
<gene>
    <name evidence="1" type="ORF">MCOR33_009264</name>
</gene>
<dbReference type="EMBL" id="JABSND010000252">
    <property type="protein sequence ID" value="KAI6293262.1"/>
    <property type="molecule type" value="Genomic_DNA"/>
</dbReference>
<protein>
    <submittedName>
        <fullName evidence="1">Uncharacterized protein</fullName>
    </submittedName>
</protein>
<evidence type="ECO:0000313" key="1">
    <source>
        <dbReference type="EMBL" id="KAI6293262.1"/>
    </source>
</evidence>
<evidence type="ECO:0000313" key="2">
    <source>
        <dbReference type="Proteomes" id="UP001059893"/>
    </source>
</evidence>
<organism evidence="1 2">
    <name type="scientific">Pyricularia grisea</name>
    <name type="common">Crabgrass-specific blast fungus</name>
    <name type="synonym">Magnaporthe grisea</name>
    <dbReference type="NCBI Taxonomy" id="148305"/>
    <lineage>
        <taxon>Eukaryota</taxon>
        <taxon>Fungi</taxon>
        <taxon>Dikarya</taxon>
        <taxon>Ascomycota</taxon>
        <taxon>Pezizomycotina</taxon>
        <taxon>Sordariomycetes</taxon>
        <taxon>Sordariomycetidae</taxon>
        <taxon>Magnaporthales</taxon>
        <taxon>Pyriculariaceae</taxon>
        <taxon>Pyricularia</taxon>
    </lineage>
</organism>
<keyword evidence="2" id="KW-1185">Reference proteome</keyword>
<name>A0ABQ8N914_PYRGI</name>